<comment type="caution">
    <text evidence="3">The sequence shown here is derived from an EMBL/GenBank/DDBJ whole genome shotgun (WGS) entry which is preliminary data.</text>
</comment>
<evidence type="ECO:0000313" key="2">
    <source>
        <dbReference type="EMBL" id="GAA4824971.1"/>
    </source>
</evidence>
<dbReference type="Pfam" id="PF10031">
    <property type="entry name" value="DUF2273"/>
    <property type="match status" value="1"/>
</dbReference>
<dbReference type="EMBL" id="BAABKQ010000002">
    <property type="protein sequence ID" value="GAA4825644.1"/>
    <property type="molecule type" value="Genomic_DNA"/>
</dbReference>
<evidence type="ECO:0000256" key="1">
    <source>
        <dbReference type="SAM" id="Phobius"/>
    </source>
</evidence>
<keyword evidence="4" id="KW-1185">Reference proteome</keyword>
<keyword evidence="1" id="KW-0812">Transmembrane</keyword>
<evidence type="ECO:0008006" key="5">
    <source>
        <dbReference type="Google" id="ProtNLM"/>
    </source>
</evidence>
<dbReference type="InterPro" id="IPR018730">
    <property type="entry name" value="DUF2273"/>
</dbReference>
<reference evidence="4" key="2">
    <citation type="journal article" date="2019" name="Int. J. Syst. Evol. Microbiol.">
        <title>The Global Catalogue of Microorganisms (GCM) 10K type strain sequencing project: providing services to taxonomists for standard genome sequencing and annotation.</title>
        <authorList>
            <consortium name="The Broad Institute Genomics Platform"/>
            <consortium name="The Broad Institute Genome Sequencing Center for Infectious Disease"/>
            <person name="Wu L."/>
            <person name="Ma J."/>
        </authorList>
    </citation>
    <scope>NUCLEOTIDE SEQUENCE [LARGE SCALE GENOMIC DNA]</scope>
    <source>
        <strain evidence="4">JCM 18542</strain>
    </source>
</reference>
<gene>
    <name evidence="2" type="ORF">GCM10023353_37460</name>
    <name evidence="3" type="ORF">GCM10023353_38470</name>
</gene>
<evidence type="ECO:0000313" key="3">
    <source>
        <dbReference type="EMBL" id="GAA4825644.1"/>
    </source>
</evidence>
<protein>
    <recommendedName>
        <fullName evidence="5">DUF2273 domain-containing protein</fullName>
    </recommendedName>
</protein>
<dbReference type="Proteomes" id="UP001500839">
    <property type="component" value="Unassembled WGS sequence"/>
</dbReference>
<keyword evidence="1" id="KW-0472">Membrane</keyword>
<dbReference type="RefSeq" id="WP_345603150.1">
    <property type="nucleotide sequence ID" value="NZ_BAABKQ010000002.1"/>
</dbReference>
<keyword evidence="1" id="KW-1133">Transmembrane helix</keyword>
<reference evidence="3" key="1">
    <citation type="journal article" date="2014" name="Int. J. Syst. Evol. Microbiol.">
        <title>Complete genome of a new Firmicutes species belonging to the dominant human colonic microbiota ('Ruminococcus bicirculans') reveals two chromosomes and a selective capacity to utilize plant glucans.</title>
        <authorList>
            <consortium name="NISC Comparative Sequencing Program"/>
            <person name="Wegmann U."/>
            <person name="Louis P."/>
            <person name="Goesmann A."/>
            <person name="Henrissat B."/>
            <person name="Duncan S.H."/>
            <person name="Flint H.J."/>
        </authorList>
    </citation>
    <scope>NUCLEOTIDE SEQUENCE</scope>
    <source>
        <strain evidence="3">JCM 18542</strain>
    </source>
</reference>
<organism evidence="3 4">
    <name type="scientific">Tomitella cavernea</name>
    <dbReference type="NCBI Taxonomy" id="1387982"/>
    <lineage>
        <taxon>Bacteria</taxon>
        <taxon>Bacillati</taxon>
        <taxon>Actinomycetota</taxon>
        <taxon>Actinomycetes</taxon>
        <taxon>Mycobacteriales</taxon>
        <taxon>Tomitella</taxon>
    </lineage>
</organism>
<dbReference type="EMBL" id="BAABKQ010000002">
    <property type="protein sequence ID" value="GAA4824971.1"/>
    <property type="molecule type" value="Genomic_DNA"/>
</dbReference>
<reference evidence="3" key="3">
    <citation type="submission" date="2023-12" db="EMBL/GenBank/DDBJ databases">
        <authorList>
            <person name="Sun Q."/>
            <person name="Inoue M."/>
        </authorList>
    </citation>
    <scope>NUCLEOTIDE SEQUENCE</scope>
    <source>
        <strain evidence="3">JCM 18542</strain>
    </source>
</reference>
<feature type="transmembrane region" description="Helical" evidence="1">
    <location>
        <begin position="27"/>
        <end position="45"/>
    </location>
</feature>
<accession>A0ABP9D602</accession>
<evidence type="ECO:0000313" key="4">
    <source>
        <dbReference type="Proteomes" id="UP001500839"/>
    </source>
</evidence>
<sequence>MKLSTIGLIAGLLLAIAAATGGWWAFLLAIVLGALGGIIGAHFDGDVDLSALTRGRGRG</sequence>
<name>A0ABP9D602_9ACTN</name>
<proteinExistence type="predicted"/>